<feature type="domain" description="Transposase (putative) gypsy type" evidence="1">
    <location>
        <begin position="1"/>
        <end position="52"/>
    </location>
</feature>
<organism evidence="2">
    <name type="scientific">Zea mays</name>
    <name type="common">Maize</name>
    <dbReference type="NCBI Taxonomy" id="4577"/>
    <lineage>
        <taxon>Eukaryota</taxon>
        <taxon>Viridiplantae</taxon>
        <taxon>Streptophyta</taxon>
        <taxon>Embryophyta</taxon>
        <taxon>Tracheophyta</taxon>
        <taxon>Spermatophyta</taxon>
        <taxon>Magnoliopsida</taxon>
        <taxon>Liliopsida</taxon>
        <taxon>Poales</taxon>
        <taxon>Poaceae</taxon>
        <taxon>PACMAD clade</taxon>
        <taxon>Panicoideae</taxon>
        <taxon>Andropogonodae</taxon>
        <taxon>Andropogoneae</taxon>
        <taxon>Tripsacinae</taxon>
        <taxon>Zea</taxon>
    </lineage>
</organism>
<name>A0A1D6NU48_MAIZE</name>
<evidence type="ECO:0000259" key="1">
    <source>
        <dbReference type="Pfam" id="PF04195"/>
    </source>
</evidence>
<reference evidence="2" key="1">
    <citation type="submission" date="2015-12" db="EMBL/GenBank/DDBJ databases">
        <title>Update maize B73 reference genome by single molecule sequencing technologies.</title>
        <authorList>
            <consortium name="Maize Genome Sequencing Project"/>
            <person name="Ware D."/>
        </authorList>
    </citation>
    <scope>NUCLEOTIDE SEQUENCE</scope>
    <source>
        <tissue evidence="2">Seedling</tissue>
    </source>
</reference>
<accession>A0A1D6NU48</accession>
<dbReference type="AlphaFoldDB" id="A0A1D6NU48"/>
<sequence length="223" mass="24390">MPVPLHGFFCEVLGHFGVAPSQIAPNGWRAIASFVFRSHFIGVAVNYASFSLGYTLELEDKLAAREREANALRRELSQAKAELAGAKKATAEEVRGAREAVVRDFWGSTEQVSNTSSDTDPRSGYCTSTRTFHSMHAPSFSPSSDVPFVFPAFTLFFLPNLLPPPTVAAASRPMLFDAGTGRVDLASGLSLCMPPRRTRWRLPHLGYLGDEESRSEILDNQGP</sequence>
<proteinExistence type="predicted"/>
<dbReference type="STRING" id="4577.A0A1D6NU48"/>
<protein>
    <recommendedName>
        <fullName evidence="1">Transposase (putative) gypsy type domain-containing protein</fullName>
    </recommendedName>
</protein>
<dbReference type="Pfam" id="PF04195">
    <property type="entry name" value="Transposase_28"/>
    <property type="match status" value="1"/>
</dbReference>
<dbReference type="InParanoid" id="A0A1D6NU48"/>
<dbReference type="InterPro" id="IPR007321">
    <property type="entry name" value="Transposase_28"/>
</dbReference>
<evidence type="ECO:0000313" key="2">
    <source>
        <dbReference type="EMBL" id="AQL01694.1"/>
    </source>
</evidence>
<dbReference type="EMBL" id="CM000785">
    <property type="protein sequence ID" value="AQL01694.1"/>
    <property type="molecule type" value="Genomic_DNA"/>
</dbReference>
<gene>
    <name evidence="2" type="ORF">ZEAMMB73_Zm00001d045164</name>
</gene>